<feature type="transmembrane region" description="Helical" evidence="7">
    <location>
        <begin position="369"/>
        <end position="390"/>
    </location>
</feature>
<gene>
    <name evidence="10" type="ORF">CJ203_06350</name>
</gene>
<evidence type="ECO:0000256" key="1">
    <source>
        <dbReference type="ARBA" id="ARBA00011073"/>
    </source>
</evidence>
<dbReference type="InterPro" id="IPR015500">
    <property type="entry name" value="Peptidase_S8_subtilisin-rel"/>
</dbReference>
<dbReference type="PANTHER" id="PTHR43806:SF11">
    <property type="entry name" value="CEREVISIN-RELATED"/>
    <property type="match status" value="1"/>
</dbReference>
<name>A0A2N6T4W7_9CORY</name>
<dbReference type="InterPro" id="IPR023827">
    <property type="entry name" value="Peptidase_S8_Asp-AS"/>
</dbReference>
<evidence type="ECO:0000313" key="10">
    <source>
        <dbReference type="EMBL" id="PMC64359.1"/>
    </source>
</evidence>
<dbReference type="PROSITE" id="PS51257">
    <property type="entry name" value="PROKAR_LIPOPROTEIN"/>
    <property type="match status" value="1"/>
</dbReference>
<dbReference type="PROSITE" id="PS00137">
    <property type="entry name" value="SUBTILASE_HIS"/>
    <property type="match status" value="1"/>
</dbReference>
<dbReference type="PANTHER" id="PTHR43806">
    <property type="entry name" value="PEPTIDASE S8"/>
    <property type="match status" value="1"/>
</dbReference>
<dbReference type="EMBL" id="PNHG01000007">
    <property type="protein sequence ID" value="PMC64359.1"/>
    <property type="molecule type" value="Genomic_DNA"/>
</dbReference>
<dbReference type="RefSeq" id="WP_102723984.1">
    <property type="nucleotide sequence ID" value="NZ_PNHG01000007.1"/>
</dbReference>
<evidence type="ECO:0000259" key="9">
    <source>
        <dbReference type="Pfam" id="PF00082"/>
    </source>
</evidence>
<keyword evidence="8" id="KW-0732">Signal</keyword>
<evidence type="ECO:0000256" key="6">
    <source>
        <dbReference type="RuleBase" id="RU003355"/>
    </source>
</evidence>
<evidence type="ECO:0000256" key="4">
    <source>
        <dbReference type="ARBA" id="ARBA00022825"/>
    </source>
</evidence>
<feature type="active site" description="Charge relay system" evidence="5">
    <location>
        <position position="102"/>
    </location>
</feature>
<evidence type="ECO:0000256" key="3">
    <source>
        <dbReference type="ARBA" id="ARBA00022801"/>
    </source>
</evidence>
<reference evidence="10 11" key="1">
    <citation type="submission" date="2017-09" db="EMBL/GenBank/DDBJ databases">
        <title>Bacterial strain isolated from the female urinary microbiota.</title>
        <authorList>
            <person name="Thomas-White K."/>
            <person name="Kumar N."/>
            <person name="Forster S."/>
            <person name="Putonti C."/>
            <person name="Lawley T."/>
            <person name="Wolfe A.J."/>
        </authorList>
    </citation>
    <scope>NUCLEOTIDE SEQUENCE [LARGE SCALE GENOMIC DNA]</scope>
    <source>
        <strain evidence="10 11">UMB0792</strain>
    </source>
</reference>
<dbReference type="PROSITE" id="PS00138">
    <property type="entry name" value="SUBTILASE_SER"/>
    <property type="match status" value="1"/>
</dbReference>
<evidence type="ECO:0000256" key="8">
    <source>
        <dbReference type="SAM" id="SignalP"/>
    </source>
</evidence>
<dbReference type="AlphaFoldDB" id="A0A2N6T4W7"/>
<dbReference type="InterPro" id="IPR000209">
    <property type="entry name" value="Peptidase_S8/S53_dom"/>
</dbReference>
<dbReference type="InterPro" id="IPR036852">
    <property type="entry name" value="Peptidase_S8/S53_dom_sf"/>
</dbReference>
<keyword evidence="11" id="KW-1185">Reference proteome</keyword>
<dbReference type="Gene3D" id="3.40.50.200">
    <property type="entry name" value="Peptidase S8/S53 domain"/>
    <property type="match status" value="1"/>
</dbReference>
<evidence type="ECO:0000256" key="2">
    <source>
        <dbReference type="ARBA" id="ARBA00022670"/>
    </source>
</evidence>
<keyword evidence="7" id="KW-0472">Membrane</keyword>
<comment type="similarity">
    <text evidence="1 5 6">Belongs to the peptidase S8 family.</text>
</comment>
<dbReference type="InterPro" id="IPR023828">
    <property type="entry name" value="Peptidase_S8_Ser-AS"/>
</dbReference>
<dbReference type="PRINTS" id="PR00723">
    <property type="entry name" value="SUBTILISIN"/>
</dbReference>
<sequence length="410" mass="41265">MRRTAHAIGVSALLFGCLVHLPAVAQAQDIACAVAAPAADGPEGAYDAEELAELRRLATGAGVKVAVIDTGVARNPQLDQLVPGADFVTPDDPQPFLDCDVHGTVVAGIIAGTQVGIAPDAEILAIRQSSAHYRAPREPGVDAAEFAAAGTVETLSQAIHDALNEGAQVINMSVVSCLEPAVAPRVDTRGLIEALNRAEQEGAIIVAAAGNANPDCPPGSMVLPAHFPTVLAVGARADSHTLTDYSLPVPKEHLLLSAPGRPAIALSPGSGVWAAGIAADRGAVKPFEGTSFAAPVVSGTAALLKQRYPDASAARIRGIIAAAAEPSGGAVDPLHTLTFLGATNPAHSETDPLVLTPEVKAHSPAPLRAGIVVGVLTVAGLLVTAVASAFSRSRSARLPGSTPGPQAAGG</sequence>
<keyword evidence="4 5" id="KW-0720">Serine protease</keyword>
<organism evidence="10 11">
    <name type="scientific">Corynebacterium tuscaniense</name>
    <dbReference type="NCBI Taxonomy" id="302449"/>
    <lineage>
        <taxon>Bacteria</taxon>
        <taxon>Bacillati</taxon>
        <taxon>Actinomycetota</taxon>
        <taxon>Actinomycetes</taxon>
        <taxon>Mycobacteriales</taxon>
        <taxon>Corynebacteriaceae</taxon>
        <taxon>Corynebacterium</taxon>
    </lineage>
</organism>
<feature type="active site" description="Charge relay system" evidence="5">
    <location>
        <position position="291"/>
    </location>
</feature>
<dbReference type="PROSITE" id="PS51892">
    <property type="entry name" value="SUBTILASE"/>
    <property type="match status" value="1"/>
</dbReference>
<dbReference type="Pfam" id="PF00082">
    <property type="entry name" value="Peptidase_S8"/>
    <property type="match status" value="1"/>
</dbReference>
<dbReference type="SUPFAM" id="SSF52743">
    <property type="entry name" value="Subtilisin-like"/>
    <property type="match status" value="1"/>
</dbReference>
<dbReference type="InterPro" id="IPR050131">
    <property type="entry name" value="Peptidase_S8_subtilisin-like"/>
</dbReference>
<feature type="active site" description="Charge relay system" evidence="5">
    <location>
        <position position="69"/>
    </location>
</feature>
<dbReference type="GO" id="GO:0006508">
    <property type="term" value="P:proteolysis"/>
    <property type="evidence" value="ECO:0007669"/>
    <property type="project" value="UniProtKB-KW"/>
</dbReference>
<evidence type="ECO:0000256" key="5">
    <source>
        <dbReference type="PROSITE-ProRule" id="PRU01240"/>
    </source>
</evidence>
<keyword evidence="3 5" id="KW-0378">Hydrolase</keyword>
<dbReference type="PROSITE" id="PS00136">
    <property type="entry name" value="SUBTILASE_ASP"/>
    <property type="match status" value="1"/>
</dbReference>
<protein>
    <submittedName>
        <fullName evidence="10">Peptidase S8</fullName>
    </submittedName>
</protein>
<evidence type="ECO:0000313" key="11">
    <source>
        <dbReference type="Proteomes" id="UP000235836"/>
    </source>
</evidence>
<proteinExistence type="inferred from homology"/>
<feature type="domain" description="Peptidase S8/S53" evidence="9">
    <location>
        <begin position="60"/>
        <end position="326"/>
    </location>
</feature>
<accession>A0A2N6T4W7</accession>
<dbReference type="InterPro" id="IPR022398">
    <property type="entry name" value="Peptidase_S8_His-AS"/>
</dbReference>
<keyword evidence="2 5" id="KW-0645">Protease</keyword>
<feature type="signal peptide" evidence="8">
    <location>
        <begin position="1"/>
        <end position="25"/>
    </location>
</feature>
<keyword evidence="7" id="KW-1133">Transmembrane helix</keyword>
<comment type="caution">
    <text evidence="10">The sequence shown here is derived from an EMBL/GenBank/DDBJ whole genome shotgun (WGS) entry which is preliminary data.</text>
</comment>
<evidence type="ECO:0000256" key="7">
    <source>
        <dbReference type="SAM" id="Phobius"/>
    </source>
</evidence>
<dbReference type="Proteomes" id="UP000235836">
    <property type="component" value="Unassembled WGS sequence"/>
</dbReference>
<dbReference type="GO" id="GO:0004252">
    <property type="term" value="F:serine-type endopeptidase activity"/>
    <property type="evidence" value="ECO:0007669"/>
    <property type="project" value="UniProtKB-UniRule"/>
</dbReference>
<keyword evidence="7" id="KW-0812">Transmembrane</keyword>
<feature type="chain" id="PRO_5039081024" evidence="8">
    <location>
        <begin position="26"/>
        <end position="410"/>
    </location>
</feature>